<gene>
    <name evidence="4" type="ORF">EP51_28515</name>
</gene>
<proteinExistence type="predicted"/>
<organism evidence="4 5">
    <name type="scientific">Rhodococcus opacus</name>
    <name type="common">Nocardia opaca</name>
    <dbReference type="NCBI Taxonomy" id="37919"/>
    <lineage>
        <taxon>Bacteria</taxon>
        <taxon>Bacillati</taxon>
        <taxon>Actinomycetota</taxon>
        <taxon>Actinomycetes</taxon>
        <taxon>Mycobacteriales</taxon>
        <taxon>Nocardiaceae</taxon>
        <taxon>Rhodococcus</taxon>
    </lineage>
</organism>
<dbReference type="PANTHER" id="PTHR42831">
    <property type="entry name" value="FE-S PROTEIN MATURATION AUXILIARY FACTOR YITW"/>
    <property type="match status" value="1"/>
</dbReference>
<protein>
    <submittedName>
        <fullName evidence="4">Phenylacetic acid degradation protein PaaD</fullName>
    </submittedName>
</protein>
<dbReference type="SUPFAM" id="SSF117916">
    <property type="entry name" value="Fe-S cluster assembly (FSCA) domain-like"/>
    <property type="match status" value="1"/>
</dbReference>
<dbReference type="InterPro" id="IPR052339">
    <property type="entry name" value="Fe-S_Maturation_MIP18"/>
</dbReference>
<sequence length="169" mass="18485">MTTAVRSDARRLAESVLDPEMPMLTLADLGVLRDVEELADGSVVVTITPTYSGCPAMATMRDDIEHTLQDAGFGSVEVRTVLSPPWSTDWISENGRRKLRENGYSTPGPAPRRTSGPVPLTLTVKPRPVACPKCHSANTRLDSEFGATLCKALYRCLDCLEPFDHVKEI</sequence>
<name>A0A076ESY0_RHOOP</name>
<feature type="domain" description="PaaD zinc beta ribbon" evidence="3">
    <location>
        <begin position="120"/>
        <end position="167"/>
    </location>
</feature>
<evidence type="ECO:0000313" key="4">
    <source>
        <dbReference type="EMBL" id="AII08342.1"/>
    </source>
</evidence>
<evidence type="ECO:0000313" key="5">
    <source>
        <dbReference type="Proteomes" id="UP000028488"/>
    </source>
</evidence>
<dbReference type="Pfam" id="PF23451">
    <property type="entry name" value="Zn_ribbon_PaaD"/>
    <property type="match status" value="1"/>
</dbReference>
<accession>A0A076ESY0</accession>
<dbReference type="InterPro" id="IPR011883">
    <property type="entry name" value="PaaD-like"/>
</dbReference>
<evidence type="ECO:0000259" key="2">
    <source>
        <dbReference type="Pfam" id="PF01883"/>
    </source>
</evidence>
<dbReference type="InterPro" id="IPR034904">
    <property type="entry name" value="FSCA_dom_sf"/>
</dbReference>
<dbReference type="InterPro" id="IPR002744">
    <property type="entry name" value="MIP18-like"/>
</dbReference>
<dbReference type="Proteomes" id="UP000028488">
    <property type="component" value="Chromosome"/>
</dbReference>
<dbReference type="AlphaFoldDB" id="A0A076ESY0"/>
<dbReference type="InterPro" id="IPR056572">
    <property type="entry name" value="Zn_ribbon_PaaD"/>
</dbReference>
<dbReference type="Pfam" id="PF01883">
    <property type="entry name" value="FeS_assembly_P"/>
    <property type="match status" value="1"/>
</dbReference>
<dbReference type="NCBIfam" id="TIGR02159">
    <property type="entry name" value="PA_CoA_Oxy4"/>
    <property type="match status" value="1"/>
</dbReference>
<dbReference type="Gene3D" id="3.30.300.130">
    <property type="entry name" value="Fe-S cluster assembly (FSCA)"/>
    <property type="match status" value="1"/>
</dbReference>
<evidence type="ECO:0000259" key="3">
    <source>
        <dbReference type="Pfam" id="PF23451"/>
    </source>
</evidence>
<dbReference type="PANTHER" id="PTHR42831:SF3">
    <property type="entry name" value="1,2-PHENYLACETYL-COA EPOXIDASE, SUBUNIT D-RELATED"/>
    <property type="match status" value="1"/>
</dbReference>
<feature type="domain" description="MIP18 family-like" evidence="2">
    <location>
        <begin position="14"/>
        <end position="78"/>
    </location>
</feature>
<dbReference type="EMBL" id="CP008947">
    <property type="protein sequence ID" value="AII08342.1"/>
    <property type="molecule type" value="Genomic_DNA"/>
</dbReference>
<evidence type="ECO:0000256" key="1">
    <source>
        <dbReference type="SAM" id="MobiDB-lite"/>
    </source>
</evidence>
<reference evidence="4 5" key="1">
    <citation type="submission" date="2014-07" db="EMBL/GenBank/DDBJ databases">
        <title>Genome Sequence of Rhodococcus opacus Strain R7, a Biodegrader of Mono- and Polycyclic Aromatic Hydrocarbons.</title>
        <authorList>
            <person name="Di Gennaro P."/>
            <person name="Zampolli J."/>
            <person name="Presti I."/>
            <person name="Cappelletti M."/>
            <person name="D'Ursi P."/>
            <person name="Orro A."/>
            <person name="Mezzelani A."/>
            <person name="Milanesi L."/>
        </authorList>
    </citation>
    <scope>NUCLEOTIDE SEQUENCE [LARGE SCALE GENOMIC DNA]</scope>
    <source>
        <strain evidence="4 5">R7</strain>
    </source>
</reference>
<feature type="region of interest" description="Disordered" evidence="1">
    <location>
        <begin position="97"/>
        <end position="119"/>
    </location>
</feature>
<dbReference type="RefSeq" id="WP_037231085.1">
    <property type="nucleotide sequence ID" value="NZ_CP008947.1"/>
</dbReference>
<dbReference type="eggNOG" id="COG2151">
    <property type="taxonomic scope" value="Bacteria"/>
</dbReference>